<feature type="transmembrane region" description="Helical" evidence="10">
    <location>
        <begin position="21"/>
        <end position="38"/>
    </location>
</feature>
<feature type="transmembrane region" description="Helical" evidence="10">
    <location>
        <begin position="424"/>
        <end position="444"/>
    </location>
</feature>
<dbReference type="PANTHER" id="PTHR43823:SF3">
    <property type="entry name" value="MULTIDRUG EXPORT PROTEIN MEPA"/>
    <property type="match status" value="1"/>
</dbReference>
<keyword evidence="5" id="KW-1003">Cell membrane</keyword>
<evidence type="ECO:0000313" key="11">
    <source>
        <dbReference type="EMBL" id="VYT15559.1"/>
    </source>
</evidence>
<keyword evidence="7 10" id="KW-1133">Transmembrane helix</keyword>
<feature type="transmembrane region" description="Helical" evidence="10">
    <location>
        <begin position="326"/>
        <end position="345"/>
    </location>
</feature>
<keyword evidence="6 10" id="KW-0812">Transmembrane</keyword>
<feature type="transmembrane region" description="Helical" evidence="10">
    <location>
        <begin position="396"/>
        <end position="418"/>
    </location>
</feature>
<evidence type="ECO:0000256" key="8">
    <source>
        <dbReference type="ARBA" id="ARBA00023136"/>
    </source>
</evidence>
<evidence type="ECO:0000256" key="7">
    <source>
        <dbReference type="ARBA" id="ARBA00022989"/>
    </source>
</evidence>
<dbReference type="InterPro" id="IPR045070">
    <property type="entry name" value="MATE_MepA-like"/>
</dbReference>
<dbReference type="RefSeq" id="WP_156342465.1">
    <property type="nucleotide sequence ID" value="NZ_CACRSY010000014.1"/>
</dbReference>
<comment type="similarity">
    <text evidence="2">Belongs to the multi antimicrobial extrusion (MATE) (TC 2.A.66.1) family. MepA subfamily.</text>
</comment>
<dbReference type="CDD" id="cd13143">
    <property type="entry name" value="MATE_MepA_like"/>
    <property type="match status" value="1"/>
</dbReference>
<evidence type="ECO:0000256" key="3">
    <source>
        <dbReference type="ARBA" id="ARBA00022106"/>
    </source>
</evidence>
<feature type="transmembrane region" description="Helical" evidence="10">
    <location>
        <begin position="196"/>
        <end position="216"/>
    </location>
</feature>
<feature type="transmembrane region" description="Helical" evidence="10">
    <location>
        <begin position="92"/>
        <end position="118"/>
    </location>
</feature>
<evidence type="ECO:0000256" key="9">
    <source>
        <dbReference type="ARBA" id="ARBA00023251"/>
    </source>
</evidence>
<dbReference type="PANTHER" id="PTHR43823">
    <property type="entry name" value="SPORULATION PROTEIN YKVU"/>
    <property type="match status" value="1"/>
</dbReference>
<evidence type="ECO:0000256" key="5">
    <source>
        <dbReference type="ARBA" id="ARBA00022475"/>
    </source>
</evidence>
<feature type="transmembrane region" description="Helical" evidence="10">
    <location>
        <begin position="138"/>
        <end position="158"/>
    </location>
</feature>
<accession>A0A6N2UDH3</accession>
<evidence type="ECO:0000256" key="6">
    <source>
        <dbReference type="ARBA" id="ARBA00022692"/>
    </source>
</evidence>
<comment type="subcellular location">
    <subcellularLocation>
        <location evidence="1">Cell membrane</location>
        <topology evidence="1">Multi-pass membrane protein</topology>
    </subcellularLocation>
</comment>
<gene>
    <name evidence="11" type="primary">mepA_1</name>
    <name evidence="11" type="ORF">BHLFYP23_00373</name>
</gene>
<evidence type="ECO:0000256" key="1">
    <source>
        <dbReference type="ARBA" id="ARBA00004651"/>
    </source>
</evidence>
<feature type="transmembrane region" description="Helical" evidence="10">
    <location>
        <begin position="365"/>
        <end position="384"/>
    </location>
</feature>
<dbReference type="EMBL" id="CACRSY010000014">
    <property type="protein sequence ID" value="VYT15559.1"/>
    <property type="molecule type" value="Genomic_DNA"/>
</dbReference>
<evidence type="ECO:0000256" key="2">
    <source>
        <dbReference type="ARBA" id="ARBA00008417"/>
    </source>
</evidence>
<dbReference type="InterPro" id="IPR051327">
    <property type="entry name" value="MATE_MepA_subfamily"/>
</dbReference>
<dbReference type="GO" id="GO:0046677">
    <property type="term" value="P:response to antibiotic"/>
    <property type="evidence" value="ECO:0007669"/>
    <property type="project" value="UniProtKB-KW"/>
</dbReference>
<dbReference type="InterPro" id="IPR048279">
    <property type="entry name" value="MdtK-like"/>
</dbReference>
<evidence type="ECO:0000256" key="10">
    <source>
        <dbReference type="SAM" id="Phobius"/>
    </source>
</evidence>
<proteinExistence type="inferred from homology"/>
<keyword evidence="8 10" id="KW-0472">Membrane</keyword>
<dbReference type="InterPro" id="IPR002528">
    <property type="entry name" value="MATE_fam"/>
</dbReference>
<feature type="transmembrane region" description="Helical" evidence="10">
    <location>
        <begin position="277"/>
        <end position="299"/>
    </location>
</feature>
<dbReference type="Pfam" id="PF01554">
    <property type="entry name" value="MatE"/>
    <property type="match status" value="2"/>
</dbReference>
<organism evidence="11">
    <name type="scientific">Blautia hansenii</name>
    <name type="common">Ruminococcus hansenii</name>
    <dbReference type="NCBI Taxonomy" id="1322"/>
    <lineage>
        <taxon>Bacteria</taxon>
        <taxon>Bacillati</taxon>
        <taxon>Bacillota</taxon>
        <taxon>Clostridia</taxon>
        <taxon>Lachnospirales</taxon>
        <taxon>Lachnospiraceae</taxon>
        <taxon>Blautia</taxon>
    </lineage>
</organism>
<dbReference type="GO" id="GO:0042910">
    <property type="term" value="F:xenobiotic transmembrane transporter activity"/>
    <property type="evidence" value="ECO:0007669"/>
    <property type="project" value="InterPro"/>
</dbReference>
<protein>
    <recommendedName>
        <fullName evidence="3">Multidrug export protein MepA</fullName>
    </recommendedName>
</protein>
<dbReference type="PIRSF" id="PIRSF006603">
    <property type="entry name" value="DinF"/>
    <property type="match status" value="1"/>
</dbReference>
<feature type="transmembrane region" description="Helical" evidence="10">
    <location>
        <begin position="170"/>
        <end position="190"/>
    </location>
</feature>
<feature type="transmembrane region" description="Helical" evidence="10">
    <location>
        <begin position="58"/>
        <end position="80"/>
    </location>
</feature>
<dbReference type="GO" id="GO:0015297">
    <property type="term" value="F:antiporter activity"/>
    <property type="evidence" value="ECO:0007669"/>
    <property type="project" value="InterPro"/>
</dbReference>
<dbReference type="GO" id="GO:0005886">
    <property type="term" value="C:plasma membrane"/>
    <property type="evidence" value="ECO:0007669"/>
    <property type="project" value="UniProtKB-SubCell"/>
</dbReference>
<feature type="transmembrane region" description="Helical" evidence="10">
    <location>
        <begin position="236"/>
        <end position="257"/>
    </location>
</feature>
<sequence length="456" mass="49166">MENKNTNPLGTEKIRSLLMKFAIPSIIAMLVSSLYNIVDQFFIGRSVGMLGNAATNVAFPLTITCTALALLCGIGGAANFNLAMGRKEKEKAVSFAGGAIGMMLLAGVVLTIVVTLFLKSMMLAFGATDNVLDYALTYTGITSLGFPFLIVTTGGSNLIRADGSPKYSMICTLAGAIINTILDPLFIFTFDMGMAGAAWATIIGQVVSGIMVLGYLAKFKTVHIPLKALLPSKASWLPILTLGIAPFFNQMAMMIVQIVMNNTLTYYGGQSSYGSEIPMACAGIISKVGMIFFAIVIGISQGIQPIISFNYGAGNGKRVKETYKKALTAAILISTAAFLLFQIFPREIISIFGSGSEEYFTFAEKFFRIYLFFTFINGIQPITANTFTSIGKSGKGVFLSLTRQIIFLLPLLIILPIFMGIDGVMYSAPVADGIAAVFSAWFMWKEFKIIDKQMPN</sequence>
<reference evidence="11" key="1">
    <citation type="submission" date="2019-11" db="EMBL/GenBank/DDBJ databases">
        <authorList>
            <person name="Feng L."/>
        </authorList>
    </citation>
    <scope>NUCLEOTIDE SEQUENCE</scope>
    <source>
        <strain evidence="11">BhanseniiLFYP23</strain>
    </source>
</reference>
<evidence type="ECO:0000256" key="4">
    <source>
        <dbReference type="ARBA" id="ARBA00022448"/>
    </source>
</evidence>
<keyword evidence="4" id="KW-0813">Transport</keyword>
<dbReference type="AlphaFoldDB" id="A0A6N2UDH3"/>
<name>A0A6N2UDH3_BLAHA</name>
<keyword evidence="9" id="KW-0046">Antibiotic resistance</keyword>